<name>A0ABY6MMZ3_9BACT</name>
<evidence type="ECO:0000256" key="7">
    <source>
        <dbReference type="ARBA" id="ARBA00022679"/>
    </source>
</evidence>
<dbReference type="RefSeq" id="WP_264810119.1">
    <property type="nucleotide sequence ID" value="NZ_CP110226.1"/>
</dbReference>
<proteinExistence type="inferred from homology"/>
<comment type="pathway">
    <text evidence="2">Siderophore biosynthesis.</text>
</comment>
<dbReference type="InterPro" id="IPR023927">
    <property type="entry name" value="SbnA"/>
</dbReference>
<evidence type="ECO:0000256" key="4">
    <source>
        <dbReference type="ARBA" id="ARBA00011738"/>
    </source>
</evidence>
<evidence type="ECO:0000313" key="10">
    <source>
        <dbReference type="EMBL" id="UZD23574.1"/>
    </source>
</evidence>
<keyword evidence="7" id="KW-0808">Transferase</keyword>
<sequence>MATNFHSNILDTIAQTPLVQLSRLGTAFQLFAKLEAFNPGGSIKDRTALQLIRHAITHFGLKKGDTVVESSSGNMAIGLAQACKFFGMKLQVVVDPMVNQQTLKILKAYGAGISQVTRPAEEGGFLQARLDRVQELLEENPRSFWPNQYGNPQNPAAHVQTMREITRDLGQAPDYLFAATSTCGTLMGCAEYIRTNQLRTKVIGVDAAGSAIFSSAPRERKIPGHGAGRKSQFLKEELVHDVVHVDDQECVIGCHRLMDAEAMLCGGSSGAVISALEKYSDKIPRNSKVAIILCDRGERYLDTIYNEEWVKENILESCYEVA</sequence>
<gene>
    <name evidence="10" type="primary">sbnA</name>
    <name evidence="10" type="ORF">OM944_03580</name>
</gene>
<reference evidence="10" key="1">
    <citation type="submission" date="2022-10" db="EMBL/GenBank/DDBJ databases">
        <title>Algoriphagus sp. a novel bacteria isolate from halophytes salicornia europaea.</title>
        <authorList>
            <person name="Peng Y."/>
            <person name="Jiang L."/>
            <person name="Lee J."/>
        </authorList>
    </citation>
    <scope>NUCLEOTIDE SEQUENCE</scope>
    <source>
        <strain evidence="10">TR-M5</strain>
    </source>
</reference>
<evidence type="ECO:0000256" key="2">
    <source>
        <dbReference type="ARBA" id="ARBA00004924"/>
    </source>
</evidence>
<dbReference type="PROSITE" id="PS00901">
    <property type="entry name" value="CYS_SYNTHASE"/>
    <property type="match status" value="1"/>
</dbReference>
<organism evidence="10 11">
    <name type="scientific">Algoriphagus halophytocola</name>
    <dbReference type="NCBI Taxonomy" id="2991499"/>
    <lineage>
        <taxon>Bacteria</taxon>
        <taxon>Pseudomonadati</taxon>
        <taxon>Bacteroidota</taxon>
        <taxon>Cytophagia</taxon>
        <taxon>Cytophagales</taxon>
        <taxon>Cyclobacteriaceae</taxon>
        <taxon>Algoriphagus</taxon>
    </lineage>
</organism>
<dbReference type="NCBIfam" id="TIGR03945">
    <property type="entry name" value="PLP_SbnA_fam"/>
    <property type="match status" value="1"/>
</dbReference>
<dbReference type="PANTHER" id="PTHR10314">
    <property type="entry name" value="CYSTATHIONINE BETA-SYNTHASE"/>
    <property type="match status" value="1"/>
</dbReference>
<dbReference type="Gene3D" id="3.40.50.1100">
    <property type="match status" value="2"/>
</dbReference>
<evidence type="ECO:0000256" key="5">
    <source>
        <dbReference type="ARBA" id="ARBA00012331"/>
    </source>
</evidence>
<keyword evidence="8" id="KW-0663">Pyridoxal phosphate</keyword>
<comment type="cofactor">
    <cofactor evidence="1">
        <name>pyridoxal 5'-phosphate</name>
        <dbReference type="ChEBI" id="CHEBI:597326"/>
    </cofactor>
</comment>
<dbReference type="EC" id="2.5.1.140" evidence="5"/>
<keyword evidence="11" id="KW-1185">Reference proteome</keyword>
<protein>
    <recommendedName>
        <fullName evidence="6">N-(2-amino-2-carboxyethyl)-L-glutamate synthase</fullName>
        <ecNumber evidence="5">2.5.1.140</ecNumber>
    </recommendedName>
</protein>
<accession>A0ABY6MMZ3</accession>
<feature type="domain" description="Tryptophan synthase beta chain-like PALP" evidence="9">
    <location>
        <begin position="10"/>
        <end position="295"/>
    </location>
</feature>
<comment type="subunit">
    <text evidence="4">Homodimer.</text>
</comment>
<evidence type="ECO:0000256" key="6">
    <source>
        <dbReference type="ARBA" id="ARBA00016985"/>
    </source>
</evidence>
<dbReference type="Proteomes" id="UP001163156">
    <property type="component" value="Chromosome"/>
</dbReference>
<evidence type="ECO:0000256" key="8">
    <source>
        <dbReference type="ARBA" id="ARBA00022898"/>
    </source>
</evidence>
<dbReference type="Pfam" id="PF00291">
    <property type="entry name" value="PALP"/>
    <property type="match status" value="1"/>
</dbReference>
<dbReference type="InterPro" id="IPR001926">
    <property type="entry name" value="TrpB-like_PALP"/>
</dbReference>
<dbReference type="InterPro" id="IPR036052">
    <property type="entry name" value="TrpB-like_PALP_sf"/>
</dbReference>
<evidence type="ECO:0000313" key="11">
    <source>
        <dbReference type="Proteomes" id="UP001163156"/>
    </source>
</evidence>
<evidence type="ECO:0000256" key="3">
    <source>
        <dbReference type="ARBA" id="ARBA00008519"/>
    </source>
</evidence>
<dbReference type="CDD" id="cd01561">
    <property type="entry name" value="CBS_like"/>
    <property type="match status" value="1"/>
</dbReference>
<evidence type="ECO:0000259" key="9">
    <source>
        <dbReference type="Pfam" id="PF00291"/>
    </source>
</evidence>
<dbReference type="InterPro" id="IPR050214">
    <property type="entry name" value="Cys_Synth/Cystath_Beta-Synth"/>
</dbReference>
<evidence type="ECO:0000256" key="1">
    <source>
        <dbReference type="ARBA" id="ARBA00001933"/>
    </source>
</evidence>
<dbReference type="InterPro" id="IPR001216">
    <property type="entry name" value="P-phosphate_BS"/>
</dbReference>
<dbReference type="EMBL" id="CP110226">
    <property type="protein sequence ID" value="UZD23574.1"/>
    <property type="molecule type" value="Genomic_DNA"/>
</dbReference>
<comment type="similarity">
    <text evidence="3">Belongs to the cysteine synthase/cystathionine beta-synthase family. SbnA subfamily.</text>
</comment>
<dbReference type="SUPFAM" id="SSF53686">
    <property type="entry name" value="Tryptophan synthase beta subunit-like PLP-dependent enzymes"/>
    <property type="match status" value="1"/>
</dbReference>